<dbReference type="HOGENOM" id="CLU_090389_8_2_2"/>
<dbReference type="EnsemblBacteria" id="AAB86215">
    <property type="protein sequence ID" value="AAB86215"/>
    <property type="gene ID" value="MTH_1745"/>
</dbReference>
<accession>O27777</accession>
<dbReference type="Gene3D" id="3.40.30.10">
    <property type="entry name" value="Glutaredoxin"/>
    <property type="match status" value="1"/>
</dbReference>
<feature type="domain" description="Thioredoxin" evidence="3">
    <location>
        <begin position="28"/>
        <end position="150"/>
    </location>
</feature>
<dbReference type="PROSITE" id="PS00194">
    <property type="entry name" value="THIOREDOXIN_1"/>
    <property type="match status" value="1"/>
</dbReference>
<dbReference type="PANTHER" id="PTHR15337:SF11">
    <property type="entry name" value="THIOREDOXIN DOMAIN-CONTAINING PROTEIN"/>
    <property type="match status" value="1"/>
</dbReference>
<evidence type="ECO:0000259" key="3">
    <source>
        <dbReference type="PROSITE" id="PS51352"/>
    </source>
</evidence>
<proteinExistence type="predicted"/>
<dbReference type="Proteomes" id="UP000005223">
    <property type="component" value="Chromosome"/>
</dbReference>
<dbReference type="InParanoid" id="O27777"/>
<name>O27777_METTH</name>
<dbReference type="InterPro" id="IPR013766">
    <property type="entry name" value="Thioredoxin_domain"/>
</dbReference>
<keyword evidence="2" id="KW-0472">Membrane</keyword>
<evidence type="ECO:0000313" key="4">
    <source>
        <dbReference type="EMBL" id="AAB86215.1"/>
    </source>
</evidence>
<evidence type="ECO:0000256" key="1">
    <source>
        <dbReference type="ARBA" id="ARBA00022729"/>
    </source>
</evidence>
<protein>
    <submittedName>
        <fullName evidence="4">Protein disulphide isomerase</fullName>
    </submittedName>
</protein>
<dbReference type="PIR" id="D69100">
    <property type="entry name" value="D69100"/>
</dbReference>
<dbReference type="PaxDb" id="187420-MTH_1745"/>
<keyword evidence="2" id="KW-1133">Transmembrane helix</keyword>
<gene>
    <name evidence="4" type="ordered locus">MTH_1745</name>
</gene>
<reference evidence="4 5" key="1">
    <citation type="journal article" date="1997" name="J. Bacteriol.">
        <title>Complete genome sequence of Methanobacterium thermoautotrophicum deltaH: functional analysis and comparative genomics.</title>
        <authorList>
            <person name="Smith D.R."/>
            <person name="Doucette-Stamm L.A."/>
            <person name="Deloughery C."/>
            <person name="Lee H.-M."/>
            <person name="Dubois J."/>
            <person name="Aldredge T."/>
            <person name="Bashirzadeh R."/>
            <person name="Blakely D."/>
            <person name="Cook R."/>
            <person name="Gilbert K."/>
            <person name="Harrison D."/>
            <person name="Hoang L."/>
            <person name="Keagle P."/>
            <person name="Lumm W."/>
            <person name="Pothier B."/>
            <person name="Qiu D."/>
            <person name="Spadafora R."/>
            <person name="Vicare R."/>
            <person name="Wang Y."/>
            <person name="Wierzbowski J."/>
            <person name="Gibson R."/>
            <person name="Jiwani N."/>
            <person name="Caruso A."/>
            <person name="Bush D."/>
            <person name="Safer H."/>
            <person name="Patwell D."/>
            <person name="Prabhakar S."/>
            <person name="McDougall S."/>
            <person name="Shimer G."/>
            <person name="Goyal A."/>
            <person name="Pietrovski S."/>
            <person name="Church G.M."/>
            <person name="Daniels C.J."/>
            <person name="Mao J.-i."/>
            <person name="Rice P."/>
            <person name="Nolling J."/>
            <person name="Reeve J.N."/>
        </authorList>
    </citation>
    <scope>NUCLEOTIDE SEQUENCE [LARGE SCALE GENOMIC DNA]</scope>
    <source>
        <strain evidence="5">ATCC 29096 / DSM 1053 / JCM 10044 / NBRC 100330 / Delta H</strain>
    </source>
</reference>
<dbReference type="PROSITE" id="PS51352">
    <property type="entry name" value="THIOREDOXIN_2"/>
    <property type="match status" value="1"/>
</dbReference>
<dbReference type="KEGG" id="mth:MTH_1745"/>
<keyword evidence="2" id="KW-0812">Transmembrane</keyword>
<evidence type="ECO:0000313" key="5">
    <source>
        <dbReference type="Proteomes" id="UP000005223"/>
    </source>
</evidence>
<evidence type="ECO:0000256" key="2">
    <source>
        <dbReference type="SAM" id="Phobius"/>
    </source>
</evidence>
<dbReference type="InterPro" id="IPR036249">
    <property type="entry name" value="Thioredoxin-like_sf"/>
</dbReference>
<dbReference type="AlphaFoldDB" id="O27777"/>
<keyword evidence="1" id="KW-0732">Signal</keyword>
<dbReference type="EMBL" id="AE000666">
    <property type="protein sequence ID" value="AAB86215.1"/>
    <property type="molecule type" value="Genomic_DNA"/>
</dbReference>
<dbReference type="STRING" id="187420.MTH_1745"/>
<sequence length="150" mass="16939">MEHGKLDEARKWALFGLLAGLSLVLIIYTVQPRVPQSLTTDEKDLKWYTEHDEAIKEASRTGKNVFMVFSASWCPACQKLESETLQNTEVQRRLAEDFIAVKIDVDTSPALSSRYRIYGVPTVIILDPSGNEIGRREGYMSPDELISYLG</sequence>
<keyword evidence="4" id="KW-0413">Isomerase</keyword>
<dbReference type="InterPro" id="IPR017937">
    <property type="entry name" value="Thioredoxin_CS"/>
</dbReference>
<organism evidence="4 5">
    <name type="scientific">Methanothermobacter thermautotrophicus (strain ATCC 29096 / DSM 1053 / JCM 10044 / NBRC 100330 / Delta H)</name>
    <name type="common">Methanobacterium thermoautotrophicum</name>
    <dbReference type="NCBI Taxonomy" id="187420"/>
    <lineage>
        <taxon>Archaea</taxon>
        <taxon>Methanobacteriati</taxon>
        <taxon>Methanobacteriota</taxon>
        <taxon>Methanomada group</taxon>
        <taxon>Methanobacteria</taxon>
        <taxon>Methanobacteriales</taxon>
        <taxon>Methanobacteriaceae</taxon>
        <taxon>Methanothermobacter</taxon>
    </lineage>
</organism>
<dbReference type="Pfam" id="PF13899">
    <property type="entry name" value="Thioredoxin_7"/>
    <property type="match status" value="1"/>
</dbReference>
<feature type="transmembrane region" description="Helical" evidence="2">
    <location>
        <begin position="12"/>
        <end position="30"/>
    </location>
</feature>
<dbReference type="GO" id="GO:0016853">
    <property type="term" value="F:isomerase activity"/>
    <property type="evidence" value="ECO:0007669"/>
    <property type="project" value="UniProtKB-KW"/>
</dbReference>
<dbReference type="PANTHER" id="PTHR15337">
    <property type="entry name" value="ANTERIOR GRADIENT PROTEIN-RELATED"/>
    <property type="match status" value="1"/>
</dbReference>
<dbReference type="InterPro" id="IPR051099">
    <property type="entry name" value="AGR/TXD"/>
</dbReference>
<keyword evidence="5" id="KW-1185">Reference proteome</keyword>
<dbReference type="SUPFAM" id="SSF52833">
    <property type="entry name" value="Thioredoxin-like"/>
    <property type="match status" value="1"/>
</dbReference>